<dbReference type="AlphaFoldDB" id="A0A6I1ENY5"/>
<dbReference type="UniPathway" id="UPA00124"/>
<evidence type="ECO:0000256" key="1">
    <source>
        <dbReference type="ARBA" id="ARBA00004781"/>
    </source>
</evidence>
<evidence type="ECO:0000256" key="4">
    <source>
        <dbReference type="ARBA" id="ARBA00017099"/>
    </source>
</evidence>
<dbReference type="EMBL" id="WEHX01000010">
    <property type="protein sequence ID" value="KAB7662207.1"/>
    <property type="molecule type" value="Genomic_DNA"/>
</dbReference>
<comment type="caution">
    <text evidence="8">The sequence shown here is derived from an EMBL/GenBank/DDBJ whole genome shotgun (WGS) entry which is preliminary data.</text>
</comment>
<dbReference type="Gene3D" id="3.40.50.720">
    <property type="entry name" value="NAD(P)-binding Rossmann-like Domain"/>
    <property type="match status" value="1"/>
</dbReference>
<dbReference type="PANTHER" id="PTHR10491">
    <property type="entry name" value="DTDP-4-DEHYDRORHAMNOSE REDUCTASE"/>
    <property type="match status" value="1"/>
</dbReference>
<organism evidence="8 9">
    <name type="scientific">Sutterella seckii</name>
    <dbReference type="NCBI Taxonomy" id="1944635"/>
    <lineage>
        <taxon>Bacteria</taxon>
        <taxon>Pseudomonadati</taxon>
        <taxon>Pseudomonadota</taxon>
        <taxon>Betaproteobacteria</taxon>
        <taxon>Burkholderiales</taxon>
        <taxon>Sutterellaceae</taxon>
        <taxon>Sutterella</taxon>
    </lineage>
</organism>
<evidence type="ECO:0000256" key="3">
    <source>
        <dbReference type="ARBA" id="ARBA00012929"/>
    </source>
</evidence>
<name>A0A6I1ENY5_9BURK</name>
<dbReference type="InterPro" id="IPR029903">
    <property type="entry name" value="RmlD-like-bd"/>
</dbReference>
<keyword evidence="6" id="KW-0521">NADP</keyword>
<dbReference type="GO" id="GO:0008831">
    <property type="term" value="F:dTDP-4-dehydrorhamnose reductase activity"/>
    <property type="evidence" value="ECO:0007669"/>
    <property type="project" value="UniProtKB-EC"/>
</dbReference>
<dbReference type="RefSeq" id="WP_152157748.1">
    <property type="nucleotide sequence ID" value="NZ_WEHX01000010.1"/>
</dbReference>
<evidence type="ECO:0000313" key="9">
    <source>
        <dbReference type="Proteomes" id="UP000430564"/>
    </source>
</evidence>
<sequence>MAQGLFREGLRMSGILILGGAGRLGRELDKTLHQLGAKTVVAASRAEADAADPASVLKLSKRFPGGRPDWIVCAAAWSDVPRAEVDKTGAFRGNVLAPRGAALAAAHWDVPLLHYSSDYVFSGGGRRLLHSDLRPKPQGAYGRTKLDGEREVRRITRKASGKALIVRAGWLYSEATGAGFPQKVLERALSGKPITMRTNQFGKPSSYESLAFWSASMMLGGAESSLGRGVPEVLHFAPPGETVSRYALAKRILSRAAEFSEKQGFGLGVVFTNALIGMKGFRAHQKSQPENCRLSCEQLAFFNASYCYSWQESVDKSVDNFLLPRFAIGETQD</sequence>
<evidence type="ECO:0000256" key="2">
    <source>
        <dbReference type="ARBA" id="ARBA00010944"/>
    </source>
</evidence>
<evidence type="ECO:0000313" key="8">
    <source>
        <dbReference type="EMBL" id="KAB7662207.1"/>
    </source>
</evidence>
<evidence type="ECO:0000256" key="6">
    <source>
        <dbReference type="RuleBase" id="RU364082"/>
    </source>
</evidence>
<comment type="similarity">
    <text evidence="2 6">Belongs to the dTDP-4-dehydrorhamnose reductase family.</text>
</comment>
<accession>A0A6I1ENY5</accession>
<gene>
    <name evidence="8" type="ORF">GBM95_03115</name>
</gene>
<comment type="cofactor">
    <cofactor evidence="6">
        <name>Mg(2+)</name>
        <dbReference type="ChEBI" id="CHEBI:18420"/>
    </cofactor>
    <text evidence="6">Binds 1 Mg(2+) ion per monomer.</text>
</comment>
<dbReference type="InterPro" id="IPR005913">
    <property type="entry name" value="dTDP_dehydrorham_reduct"/>
</dbReference>
<evidence type="ECO:0000259" key="7">
    <source>
        <dbReference type="Pfam" id="PF04321"/>
    </source>
</evidence>
<dbReference type="PANTHER" id="PTHR10491:SF4">
    <property type="entry name" value="METHIONINE ADENOSYLTRANSFERASE 2 SUBUNIT BETA"/>
    <property type="match status" value="1"/>
</dbReference>
<evidence type="ECO:0000256" key="5">
    <source>
        <dbReference type="ARBA" id="ARBA00048200"/>
    </source>
</evidence>
<comment type="function">
    <text evidence="6">Catalyzes the reduction of dTDP-6-deoxy-L-lyxo-4-hexulose to yield dTDP-L-rhamnose.</text>
</comment>
<feature type="domain" description="RmlD-like substrate binding" evidence="7">
    <location>
        <begin position="15"/>
        <end position="321"/>
    </location>
</feature>
<proteinExistence type="inferred from homology"/>
<dbReference type="OrthoDB" id="9803892at2"/>
<dbReference type="SUPFAM" id="SSF51735">
    <property type="entry name" value="NAD(P)-binding Rossmann-fold domains"/>
    <property type="match status" value="1"/>
</dbReference>
<dbReference type="EC" id="1.1.1.133" evidence="3 6"/>
<reference evidence="8 9" key="1">
    <citation type="submission" date="2019-10" db="EMBL/GenBank/DDBJ databases">
        <title>Genome diversity of Sutterella seckii.</title>
        <authorList>
            <person name="Chaplin A.V."/>
            <person name="Sokolova S.R."/>
            <person name="Mosin K.A."/>
            <person name="Ivanova E.L."/>
            <person name="Kochetkova T.O."/>
            <person name="Goltsov A.Y."/>
            <person name="Trofimov D.Y."/>
            <person name="Efimov B.A."/>
        </authorList>
    </citation>
    <scope>NUCLEOTIDE SEQUENCE [LARGE SCALE GENOMIC DNA]</scope>
    <source>
        <strain evidence="8 9">ASD393</strain>
    </source>
</reference>
<dbReference type="Gene3D" id="3.90.25.10">
    <property type="entry name" value="UDP-galactose 4-epimerase, domain 1"/>
    <property type="match status" value="1"/>
</dbReference>
<comment type="catalytic activity">
    <reaction evidence="5 6">
        <text>dTDP-beta-L-rhamnose + NADP(+) = dTDP-4-dehydro-beta-L-rhamnose + NADPH + H(+)</text>
        <dbReference type="Rhea" id="RHEA:21796"/>
        <dbReference type="ChEBI" id="CHEBI:15378"/>
        <dbReference type="ChEBI" id="CHEBI:57510"/>
        <dbReference type="ChEBI" id="CHEBI:57783"/>
        <dbReference type="ChEBI" id="CHEBI:58349"/>
        <dbReference type="ChEBI" id="CHEBI:62830"/>
        <dbReference type="EC" id="1.1.1.133"/>
    </reaction>
</comment>
<dbReference type="Pfam" id="PF04321">
    <property type="entry name" value="RmlD_sub_bind"/>
    <property type="match status" value="1"/>
</dbReference>
<keyword evidence="6" id="KW-0560">Oxidoreductase</keyword>
<dbReference type="Proteomes" id="UP000430564">
    <property type="component" value="Unassembled WGS sequence"/>
</dbReference>
<dbReference type="InterPro" id="IPR036291">
    <property type="entry name" value="NAD(P)-bd_dom_sf"/>
</dbReference>
<protein>
    <recommendedName>
        <fullName evidence="4 6">dTDP-4-dehydrorhamnose reductase</fullName>
        <ecNumber evidence="3 6">1.1.1.133</ecNumber>
    </recommendedName>
</protein>
<comment type="pathway">
    <text evidence="1 6">Carbohydrate biosynthesis; dTDP-L-rhamnose biosynthesis.</text>
</comment>
<dbReference type="GO" id="GO:0019305">
    <property type="term" value="P:dTDP-rhamnose biosynthetic process"/>
    <property type="evidence" value="ECO:0007669"/>
    <property type="project" value="UniProtKB-UniPathway"/>
</dbReference>